<dbReference type="EMBL" id="CATOUU010000470">
    <property type="protein sequence ID" value="CAI9930991.1"/>
    <property type="molecule type" value="Genomic_DNA"/>
</dbReference>
<accession>A0AA86P3D4</accession>
<evidence type="ECO:0000313" key="4">
    <source>
        <dbReference type="Proteomes" id="UP001642409"/>
    </source>
</evidence>
<keyword evidence="1" id="KW-0472">Membrane</keyword>
<sequence>MLNFIVSCQAIATSANWLTDVRIWPAQPLYPLTAQYDFMAQSPLSTVVTVTGLRLFSNFRGNCSYSAIDGFKASSLKNVVFILNVNLSVPAQCSSVEVSFINSAAGILDNITVTGWVNMSSVNSISIKASQFIGHVFNTSSVGSFFTNLSFLLNNAPISNATANVVISPSNLDGASIGTTQTMNNAVLSTNVITTCTGTYKYYSQATENTHPNLIKEWYPARLELFEWKMMRSETYYFTDFDSTGAITTDFTLSVQRAYYYPGTANIAVFFQDGSQLECTQLYNPVAKICVSSCPSKVFELFCQAACPANYFSSTNASCYVTCPAKLGLYPSSSTCVKCANLVTFTQTNAQCVATCPATSPVALGSGCFPKTMLSNTFTSSTCPLICTTGQLMDSSCISTCPEGKYNQSALRICESCLTSYNGGSFWKRDGAVCATSCDYLNGTYCEDLASTYCEYYYLDGSQKKCVHTCPVGYPYLQETEKRCYTTCPNTYLVDTPNMKCVTSCPSNYYYYSSSTRFCLATCGGTNYTAIESVKHISNLRCESSCSLFDSKPFSNAHTCVPDCKSTSNKFIAVNGLDCVNTCSFYHYETGTGVFTCLADCNSKFNGFDNTYSTTVKRCENSCSMFSTTKFTKDNLCQDQCDGAKPYFITGNICVAQCYDQASLKFLNEGSNACVSTCAFGSYYRVNADQFLFCTPAACAASNFTGVESYHATYSRCENSCALFQTLNFIDGHSCLLVCPAERKYFDDVKNCSASCPSAIPYAEADNHCVSLCASQNYSVRADVQPLVCTGECPVFFVVNASNSNSKQCVSECFSQATHKFINTITSECVAVCPAPFYNRDSSTQFLTCLPDCSSNQHGLDVTYDATMERCEVACSMFSTTKFTKDNLCQDQCDGAKPYFITGNVCVAQCYGQASLKFLNEGSNACVSTCASGSYYRVNADQFLFCTPAACAASNFTGVDSYHGTYTRCENSCALFDTLKFTDDKLCMSSCPASKPYYDGSKNCSATCTMFVETNGQCVAHCSSGIYSIVSSIKTCQVANCAGNFVINASDSNSKQCVAQCYDQPTFKFVNAATQECVSTCAFYERNPSTGVLTCVADCNSKFNGFDNTYSTTVKRCETACSEFSTTKFTKDDLCQDQCDGAKPYFITGNVCVAQCYGQASLKFLNEGSNACVSTCASGSYYRVNADQFLFCTPAACDSANFTGVESYHATYSRCENSCALFQTLNFIDGQSCLLVCPAERKYFDDVKNCSASCPSAIPYAEADNHCVSLCASQNYSVRADVQPKICTGACPVFFVVNASNSNSKQCVSECFSQATHKFINTITSECVAVCPAPFYNRDSSTQFLTCLPDCSSNQHGLDVTYDATMERCEAACSMFSTTKFTKDDLCQDQCDGAKPYFITGNICVAQCYDQASLKFLNEGSNACVSTCASGSYYRVNANQFMFCTPAACAASNFTGVESYHATYTRCESSCALFQTLNFIDGQSCLLVCPTERKYFDDVKNCSASCPSAIPYAEADNHCVSLCTSQNYSVRADVQPKICTGVCPIFFVVNASNSDSKQCVSECFSQTTHKFIDTITSECVAVCPAPFYNRDSSTQFLTCLPDCSSNQHGLDVTYDATMERCEAACSMFSTTKFTKDDLCQDQCDGAKPYFITGNICVAQCYDQASLKFLNEGSNACVSTCASGSYYRVNANQFMFCTPAACAASNFTGVESYHATYTRCESSCALFQTLNFIDGQSCLLVCPTERKYFDDVKNCSASCPSAIPYAEADNHCVSLCASQNYSVRADVQPKICTGVCPIFFVVNASNSNSKQCVSECFSQTTHKFIDTITSECVAVCPAPFYNRDSSTQFLTCLPDCSSNQHGLDVTYDATMERCEAACSDFSTPKFTKDNLCQDQCDGAKPYFITGNICVAQCYDQASLKFLNEGSNACVSTCAFDSYYRNNADQFLFCTPAACAASNFTGVDSYHATYSRCESSCALFQTLNFIDGQSCLLVCPTERKYFDDAKNCSASCPSAIPYAEADNHCVSLCASQNYSVHVDVQPKICTGACPVYFVVNASNSDSKQCVSECFSQSTHKFIDTITSECVAVCPAPFYNRDSSTQFLTCLPDCSSNQHGLDVTYDATMERCEAACSDFSTTKFTKDNLCQDQCDGAKPYFVTGNICVAQCYDQASLKFLNEGSNACVSTCASGSYYRVNANQFLFCTPAACAASNFTGVESYHATYTRCESSCALFQTLNFIDGQSCLLACPTERKYFDDVKNCSASCPSAIPYAEADNHCVSLCASQNYSVRADIQPKICTGVCPVFFVVNASNSDSKQCVSECFSQTTHKFIDTITSECVAVCPAPFYNRDSSTQFLTCLPDCSSNQHGLDVTYDATMERCEVKCSMFSTLKFNIQEEQKCVDDCPNNLYWQDLTLEKFCLISCGSGNYSANDGLSATRCEPTCQNFEVLKIRYQDTCILKCNYFLKEDECLHSCTLPLLQQVNLCVDSCTEGFKQYWNICSDCVLDQEGLCVEDVTADIIKSVKSGMNTGTWVSVAVLALALVAVCVYLLKYLQKAKQFKITASEVDQTNGFDSLFDQTLNRTTDQVNDNCDDCEDIFTKHRRERVVVKI</sequence>
<keyword evidence="4" id="KW-1185">Reference proteome</keyword>
<organism evidence="2">
    <name type="scientific">Hexamita inflata</name>
    <dbReference type="NCBI Taxonomy" id="28002"/>
    <lineage>
        <taxon>Eukaryota</taxon>
        <taxon>Metamonada</taxon>
        <taxon>Diplomonadida</taxon>
        <taxon>Hexamitidae</taxon>
        <taxon>Hexamitinae</taxon>
        <taxon>Hexamita</taxon>
    </lineage>
</organism>
<feature type="transmembrane region" description="Helical" evidence="1">
    <location>
        <begin position="2528"/>
        <end position="2547"/>
    </location>
</feature>
<comment type="caution">
    <text evidence="2">The sequence shown here is derived from an EMBL/GenBank/DDBJ whole genome shotgun (WGS) entry which is preliminary data.</text>
</comment>
<dbReference type="Proteomes" id="UP001642409">
    <property type="component" value="Unassembled WGS sequence"/>
</dbReference>
<evidence type="ECO:0000313" key="3">
    <source>
        <dbReference type="EMBL" id="CAL6114717.1"/>
    </source>
</evidence>
<reference evidence="2" key="1">
    <citation type="submission" date="2023-06" db="EMBL/GenBank/DDBJ databases">
        <authorList>
            <person name="Kurt Z."/>
        </authorList>
    </citation>
    <scope>NUCLEOTIDE SEQUENCE</scope>
</reference>
<protein>
    <submittedName>
        <fullName evidence="2">Uncharacterized protein</fullName>
    </submittedName>
</protein>
<dbReference type="EMBL" id="CAXDID020000820">
    <property type="protein sequence ID" value="CAL6114717.1"/>
    <property type="molecule type" value="Genomic_DNA"/>
</dbReference>
<name>A0AA86P3D4_9EUKA</name>
<reference evidence="3 4" key="2">
    <citation type="submission" date="2024-07" db="EMBL/GenBank/DDBJ databases">
        <authorList>
            <person name="Akdeniz Z."/>
        </authorList>
    </citation>
    <scope>NUCLEOTIDE SEQUENCE [LARGE SCALE GENOMIC DNA]</scope>
</reference>
<dbReference type="InterPro" id="IPR009030">
    <property type="entry name" value="Growth_fac_rcpt_cys_sf"/>
</dbReference>
<evidence type="ECO:0000313" key="2">
    <source>
        <dbReference type="EMBL" id="CAI9930991.1"/>
    </source>
</evidence>
<keyword evidence="1" id="KW-1133">Transmembrane helix</keyword>
<proteinExistence type="predicted"/>
<gene>
    <name evidence="2" type="ORF">HINF_LOCUS18636</name>
    <name evidence="3" type="ORF">HINF_LOCUS78220</name>
</gene>
<dbReference type="SUPFAM" id="SSF57184">
    <property type="entry name" value="Growth factor receptor domain"/>
    <property type="match status" value="1"/>
</dbReference>
<keyword evidence="1" id="KW-0812">Transmembrane</keyword>
<evidence type="ECO:0000256" key="1">
    <source>
        <dbReference type="SAM" id="Phobius"/>
    </source>
</evidence>